<accession>A0A8D9HJU2</accession>
<gene>
    <name evidence="1" type="ORF">BRAPAZ1V2_A08P39380.2</name>
</gene>
<sequence length="66" mass="7863">MRIIAYIHCHHGNVLVFHLDLKVFNFHTQNRKKRSVIKTTLHNSEAPRRSFSSSSQACSKIYFKFW</sequence>
<dbReference type="Proteomes" id="UP000694005">
    <property type="component" value="Chromosome A08"/>
</dbReference>
<evidence type="ECO:0000313" key="2">
    <source>
        <dbReference type="Proteomes" id="UP000694005"/>
    </source>
</evidence>
<dbReference type="AlphaFoldDB" id="A0A8D9HJU2"/>
<protein>
    <submittedName>
        <fullName evidence="1">Uncharacterized protein</fullName>
    </submittedName>
</protein>
<dbReference type="EMBL" id="LS974624">
    <property type="protein sequence ID" value="CAG7900272.1"/>
    <property type="molecule type" value="Genomic_DNA"/>
</dbReference>
<name>A0A8D9HJU2_BRACM</name>
<proteinExistence type="predicted"/>
<organism evidence="1 2">
    <name type="scientific">Brassica campestris</name>
    <name type="common">Field mustard</name>
    <dbReference type="NCBI Taxonomy" id="3711"/>
    <lineage>
        <taxon>Eukaryota</taxon>
        <taxon>Viridiplantae</taxon>
        <taxon>Streptophyta</taxon>
        <taxon>Embryophyta</taxon>
        <taxon>Tracheophyta</taxon>
        <taxon>Spermatophyta</taxon>
        <taxon>Magnoliopsida</taxon>
        <taxon>eudicotyledons</taxon>
        <taxon>Gunneridae</taxon>
        <taxon>Pentapetalae</taxon>
        <taxon>rosids</taxon>
        <taxon>malvids</taxon>
        <taxon>Brassicales</taxon>
        <taxon>Brassicaceae</taxon>
        <taxon>Brassiceae</taxon>
        <taxon>Brassica</taxon>
    </lineage>
</organism>
<reference evidence="1 2" key="1">
    <citation type="submission" date="2021-07" db="EMBL/GenBank/DDBJ databases">
        <authorList>
            <consortium name="Genoscope - CEA"/>
            <person name="William W."/>
        </authorList>
    </citation>
    <scope>NUCLEOTIDE SEQUENCE [LARGE SCALE GENOMIC DNA]</scope>
</reference>
<evidence type="ECO:0000313" key="1">
    <source>
        <dbReference type="EMBL" id="CAG7900272.1"/>
    </source>
</evidence>
<dbReference type="Gramene" id="A08p39380.2_BraZ1">
    <property type="protein sequence ID" value="A08p39380.2_BraZ1.CDS.1"/>
    <property type="gene ID" value="A08g39380.2_BraZ1"/>
</dbReference>